<dbReference type="RefSeq" id="WP_145176858.1">
    <property type="nucleotide sequence ID" value="NZ_CP036525.1"/>
</dbReference>
<proteinExistence type="predicted"/>
<dbReference type="EMBL" id="CP036525">
    <property type="protein sequence ID" value="QDT08039.1"/>
    <property type="molecule type" value="Genomic_DNA"/>
</dbReference>
<evidence type="ECO:0000256" key="1">
    <source>
        <dbReference type="SAM" id="MobiDB-lite"/>
    </source>
</evidence>
<reference evidence="3 4" key="1">
    <citation type="submission" date="2019-02" db="EMBL/GenBank/DDBJ databases">
        <title>Deep-cultivation of Planctomycetes and their phenomic and genomic characterization uncovers novel biology.</title>
        <authorList>
            <person name="Wiegand S."/>
            <person name="Jogler M."/>
            <person name="Boedeker C."/>
            <person name="Pinto D."/>
            <person name="Vollmers J."/>
            <person name="Rivas-Marin E."/>
            <person name="Kohn T."/>
            <person name="Peeters S.H."/>
            <person name="Heuer A."/>
            <person name="Rast P."/>
            <person name="Oberbeckmann S."/>
            <person name="Bunk B."/>
            <person name="Jeske O."/>
            <person name="Meyerdierks A."/>
            <person name="Storesund J.E."/>
            <person name="Kallscheuer N."/>
            <person name="Luecker S."/>
            <person name="Lage O.M."/>
            <person name="Pohl T."/>
            <person name="Merkel B.J."/>
            <person name="Hornburger P."/>
            <person name="Mueller R.-W."/>
            <person name="Bruemmer F."/>
            <person name="Labrenz M."/>
            <person name="Spormann A.M."/>
            <person name="Op den Camp H."/>
            <person name="Overmann J."/>
            <person name="Amann R."/>
            <person name="Jetten M.S.M."/>
            <person name="Mascher T."/>
            <person name="Medema M.H."/>
            <person name="Devos D.P."/>
            <person name="Kaster A.-K."/>
            <person name="Ovreas L."/>
            <person name="Rohde M."/>
            <person name="Galperin M.Y."/>
            <person name="Jogler C."/>
        </authorList>
    </citation>
    <scope>NUCLEOTIDE SEQUENCE [LARGE SCALE GENOMIC DNA]</scope>
    <source>
        <strain evidence="3 4">K22_7</strain>
    </source>
</reference>
<feature type="transmembrane region" description="Helical" evidence="2">
    <location>
        <begin position="12"/>
        <end position="32"/>
    </location>
</feature>
<dbReference type="Proteomes" id="UP000318538">
    <property type="component" value="Chromosome"/>
</dbReference>
<evidence type="ECO:0000313" key="4">
    <source>
        <dbReference type="Proteomes" id="UP000318538"/>
    </source>
</evidence>
<dbReference type="OrthoDB" id="257181at2"/>
<keyword evidence="2" id="KW-1133">Transmembrane helix</keyword>
<protein>
    <submittedName>
        <fullName evidence="3">Uncharacterized protein</fullName>
    </submittedName>
</protein>
<accession>A0A517NLS8</accession>
<keyword evidence="2" id="KW-0812">Transmembrane</keyword>
<dbReference type="KEGG" id="rlc:K227x_64690"/>
<evidence type="ECO:0000256" key="2">
    <source>
        <dbReference type="SAM" id="Phobius"/>
    </source>
</evidence>
<gene>
    <name evidence="3" type="ORF">K227x_64690</name>
</gene>
<name>A0A517NLS8_9BACT</name>
<organism evidence="3 4">
    <name type="scientific">Rubripirellula lacrimiformis</name>
    <dbReference type="NCBI Taxonomy" id="1930273"/>
    <lineage>
        <taxon>Bacteria</taxon>
        <taxon>Pseudomonadati</taxon>
        <taxon>Planctomycetota</taxon>
        <taxon>Planctomycetia</taxon>
        <taxon>Pirellulales</taxon>
        <taxon>Pirellulaceae</taxon>
        <taxon>Rubripirellula</taxon>
    </lineage>
</organism>
<feature type="region of interest" description="Disordered" evidence="1">
    <location>
        <begin position="255"/>
        <end position="285"/>
    </location>
</feature>
<dbReference type="PROSITE" id="PS51257">
    <property type="entry name" value="PROKAR_LIPOPROTEIN"/>
    <property type="match status" value="1"/>
</dbReference>
<feature type="region of interest" description="Disordered" evidence="1">
    <location>
        <begin position="98"/>
        <end position="144"/>
    </location>
</feature>
<sequence>MGIRDRKRVAMLVRVVMVWGAMVMVAAIGGTACANENQDAANLFDAIDAHQVEAKFIPADSTEARLIVANLTDQPVLLRLPSAFAAVPVLAQFGNQQGPGGGQGVGGQQAGGGQAGGGQTVGGGLAGQGNGQGIGQGNGQGNGQIGGFMRIPPARSMRIKITTVCLQHGKPEPSPRMDYQIVPLSDFTSDPVVTATCESLGRGQITQSVAQAVAWHTLDEIQWDQLAHKNRFESKYVGQIKYFSAEDLTEAKAFVSERQPDTTLTSSRSSSVANETESVSQYSKN</sequence>
<keyword evidence="2" id="KW-0472">Membrane</keyword>
<keyword evidence="4" id="KW-1185">Reference proteome</keyword>
<evidence type="ECO:0000313" key="3">
    <source>
        <dbReference type="EMBL" id="QDT08039.1"/>
    </source>
</evidence>
<dbReference type="AlphaFoldDB" id="A0A517NLS8"/>
<feature type="compositionally biased region" description="Polar residues" evidence="1">
    <location>
        <begin position="261"/>
        <end position="285"/>
    </location>
</feature>